<dbReference type="InterPro" id="IPR006665">
    <property type="entry name" value="OmpA-like"/>
</dbReference>
<sequence>MTFYCITINLFLIMKRSVFALALSMGIFTMHAQNDRTALEGTRPGDNWSIELKTGAVTPLTHSAFFKNVRPAFGVGIGKQLTPIFGLGIQGMGYVNTTASKTAFDASEVSVFGKVNLMNLFGSYTGEPRIFEIEALTGIGWLHYYQNGPGDTNSWSTRLGLNLNFNLGEEKAWTFGIKPAVVYDMQGDFNRKKSRFNANNAAFELTAGLTYHFMCSNGTHHFTTMKPYDPVEIGELNDAVNNLRSQLNDKDMQLNNAMQQANNLQRELADCRTQAANIETVVKTNRIPESIITFRQGKSVVDASQLPNVERVATYMKKHPEARVIIKGYASPEGNLAFNEKLANARAESVKTILVKRYKISDTRITAEGQGIGDMFSEPDWNRVSICTIEEGK</sequence>
<dbReference type="Gene3D" id="3.30.1330.60">
    <property type="entry name" value="OmpA-like domain"/>
    <property type="match status" value="1"/>
</dbReference>
<evidence type="ECO:0000256" key="2">
    <source>
        <dbReference type="SAM" id="Coils"/>
    </source>
</evidence>
<dbReference type="PANTHER" id="PTHR30329:SF21">
    <property type="entry name" value="LIPOPROTEIN YIAD-RELATED"/>
    <property type="match status" value="1"/>
</dbReference>
<evidence type="ECO:0000313" key="6">
    <source>
        <dbReference type="Proteomes" id="UP000061587"/>
    </source>
</evidence>
<name>A0A0P0L6F9_PHOVU</name>
<dbReference type="EMBL" id="CP013020">
    <property type="protein sequence ID" value="ALK83683.1"/>
    <property type="molecule type" value="Genomic_DNA"/>
</dbReference>
<keyword evidence="1" id="KW-0472">Membrane</keyword>
<dbReference type="AlphaFoldDB" id="A0A0P0L6F9"/>
<keyword evidence="2" id="KW-0175">Coiled coil</keyword>
<keyword evidence="3" id="KW-0732">Signal</keyword>
<reference evidence="5 6" key="2">
    <citation type="journal article" date="2016" name="Genome Biol. Evol.">
        <title>Extensive mobilome-driven genome diversification in mouse gut-associated Bacteroides vulgatus mpk.</title>
        <authorList>
            <person name="Lange A."/>
            <person name="Beier S."/>
            <person name="Steimle A."/>
            <person name="Autenrieth I.B."/>
            <person name="Huson D.H."/>
            <person name="Frick J.S."/>
        </authorList>
    </citation>
    <scope>NUCLEOTIDE SEQUENCE [LARGE SCALE GENOMIC DNA]</scope>
    <source>
        <strain evidence="6">mpk</strain>
    </source>
</reference>
<accession>A0A0P0L6F9</accession>
<proteinExistence type="predicted"/>
<dbReference type="GO" id="GO:0016020">
    <property type="term" value="C:membrane"/>
    <property type="evidence" value="ECO:0007669"/>
    <property type="project" value="UniProtKB-UniRule"/>
</dbReference>
<evidence type="ECO:0000256" key="1">
    <source>
        <dbReference type="PROSITE-ProRule" id="PRU00473"/>
    </source>
</evidence>
<dbReference type="PANTHER" id="PTHR30329">
    <property type="entry name" value="STATOR ELEMENT OF FLAGELLAR MOTOR COMPLEX"/>
    <property type="match status" value="1"/>
</dbReference>
<dbReference type="Proteomes" id="UP000061587">
    <property type="component" value="Chromosome"/>
</dbReference>
<dbReference type="CDD" id="cd07185">
    <property type="entry name" value="OmpA_C-like"/>
    <property type="match status" value="1"/>
</dbReference>
<evidence type="ECO:0000313" key="5">
    <source>
        <dbReference type="EMBL" id="ALK83683.1"/>
    </source>
</evidence>
<dbReference type="InterPro" id="IPR050330">
    <property type="entry name" value="Bact_OuterMem_StrucFunc"/>
</dbReference>
<dbReference type="InterPro" id="IPR036737">
    <property type="entry name" value="OmpA-like_sf"/>
</dbReference>
<reference evidence="6" key="1">
    <citation type="submission" date="2015-10" db="EMBL/GenBank/DDBJ databases">
        <title>Extensive mobilome-driven genome diversification in gut-associated Bacteroides vulgatus mpk.</title>
        <authorList>
            <person name="Beier S."/>
            <person name="Lange A."/>
            <person name="Huson D.H."/>
            <person name="Frick J.-S."/>
            <person name="Autenrieth I.B."/>
        </authorList>
    </citation>
    <scope>NUCLEOTIDE SEQUENCE [LARGE SCALE GENOMIC DNA]</scope>
    <source>
        <strain evidence="6">mpk</strain>
    </source>
</reference>
<dbReference type="PATRIC" id="fig|821.40.peg.1273"/>
<feature type="chain" id="PRO_5006050006" evidence="3">
    <location>
        <begin position="33"/>
        <end position="393"/>
    </location>
</feature>
<gene>
    <name evidence="5" type="ORF">BvMPK_1066</name>
</gene>
<dbReference type="Pfam" id="PF00691">
    <property type="entry name" value="OmpA"/>
    <property type="match status" value="1"/>
</dbReference>
<dbReference type="SUPFAM" id="SSF103088">
    <property type="entry name" value="OmpA-like"/>
    <property type="match status" value="1"/>
</dbReference>
<evidence type="ECO:0000256" key="3">
    <source>
        <dbReference type="SAM" id="SignalP"/>
    </source>
</evidence>
<dbReference type="PROSITE" id="PS51123">
    <property type="entry name" value="OMPA_2"/>
    <property type="match status" value="1"/>
</dbReference>
<feature type="coiled-coil region" evidence="2">
    <location>
        <begin position="233"/>
        <end position="281"/>
    </location>
</feature>
<organism evidence="5 6">
    <name type="scientific">Phocaeicola vulgatus</name>
    <name type="common">Bacteroides vulgatus</name>
    <dbReference type="NCBI Taxonomy" id="821"/>
    <lineage>
        <taxon>Bacteria</taxon>
        <taxon>Pseudomonadati</taxon>
        <taxon>Bacteroidota</taxon>
        <taxon>Bacteroidia</taxon>
        <taxon>Bacteroidales</taxon>
        <taxon>Bacteroidaceae</taxon>
        <taxon>Phocaeicola</taxon>
    </lineage>
</organism>
<evidence type="ECO:0000259" key="4">
    <source>
        <dbReference type="PROSITE" id="PS51123"/>
    </source>
</evidence>
<feature type="signal peptide" evidence="3">
    <location>
        <begin position="1"/>
        <end position="32"/>
    </location>
</feature>
<feature type="domain" description="OmpA-like" evidence="4">
    <location>
        <begin position="281"/>
        <end position="393"/>
    </location>
</feature>
<protein>
    <submittedName>
        <fullName evidence="5">Major outer membrane protein OmpA</fullName>
    </submittedName>
</protein>